<proteinExistence type="predicted"/>
<evidence type="ECO:0000259" key="1">
    <source>
        <dbReference type="Pfam" id="PF03478"/>
    </source>
</evidence>
<dbReference type="Gene3D" id="1.20.1280.50">
    <property type="match status" value="1"/>
</dbReference>
<evidence type="ECO:0000313" key="3">
    <source>
        <dbReference type="Proteomes" id="UP000324705"/>
    </source>
</evidence>
<dbReference type="InterPro" id="IPR005174">
    <property type="entry name" value="KIB1-4_b-propeller"/>
</dbReference>
<dbReference type="AlphaFoldDB" id="A0A9R0SUW4"/>
<name>A0A9R0SUW4_TRITD</name>
<dbReference type="Gramene" id="TRITD4Av1G255310.1">
    <property type="protein sequence ID" value="TRITD4Av1G255310.1"/>
    <property type="gene ID" value="TRITD4Av1G255310"/>
</dbReference>
<keyword evidence="3" id="KW-1185">Reference proteome</keyword>
<feature type="domain" description="KIB1-4 beta-propeller" evidence="1">
    <location>
        <begin position="108"/>
        <end position="360"/>
    </location>
</feature>
<dbReference type="PANTHER" id="PTHR33800:SF11">
    <property type="entry name" value="F-BOX DOMAIN-CONTAINING PROTEIN"/>
    <property type="match status" value="1"/>
</dbReference>
<reference evidence="2 3" key="1">
    <citation type="submission" date="2017-09" db="EMBL/GenBank/DDBJ databases">
        <authorList>
            <consortium name="International Durum Wheat Genome Sequencing Consortium (IDWGSC)"/>
            <person name="Milanesi L."/>
        </authorList>
    </citation>
    <scope>NUCLEOTIDE SEQUENCE [LARGE SCALE GENOMIC DNA]</scope>
    <source>
        <strain evidence="3">cv. Svevo</strain>
    </source>
</reference>
<evidence type="ECO:0000313" key="2">
    <source>
        <dbReference type="EMBL" id="VAH99402.1"/>
    </source>
</evidence>
<organism evidence="2 3">
    <name type="scientific">Triticum turgidum subsp. durum</name>
    <name type="common">Durum wheat</name>
    <name type="synonym">Triticum durum</name>
    <dbReference type="NCBI Taxonomy" id="4567"/>
    <lineage>
        <taxon>Eukaryota</taxon>
        <taxon>Viridiplantae</taxon>
        <taxon>Streptophyta</taxon>
        <taxon>Embryophyta</taxon>
        <taxon>Tracheophyta</taxon>
        <taxon>Spermatophyta</taxon>
        <taxon>Magnoliopsida</taxon>
        <taxon>Liliopsida</taxon>
        <taxon>Poales</taxon>
        <taxon>Poaceae</taxon>
        <taxon>BOP clade</taxon>
        <taxon>Pooideae</taxon>
        <taxon>Triticodae</taxon>
        <taxon>Triticeae</taxon>
        <taxon>Triticinae</taxon>
        <taxon>Triticum</taxon>
    </lineage>
</organism>
<protein>
    <recommendedName>
        <fullName evidence="1">KIB1-4 beta-propeller domain-containing protein</fullName>
    </recommendedName>
</protein>
<gene>
    <name evidence="2" type="ORF">TRITD_4Av1G255310</name>
</gene>
<dbReference type="Proteomes" id="UP000324705">
    <property type="component" value="Chromosome 4A"/>
</dbReference>
<sequence length="427" mass="48105">MQTHSKPCVSTLATLSGLQEWADLSDGLLHTILPLLGSVCDLLAFSATCRSWRVAFLSYPSKSTLCTLVPPLLIQTNIRVDAPHVPSNDIHCKLCTCKVIDPSNQNITLRCQIDEEILQKMYCVGPSYGNLIFFCSRGYCLVVDPFSGSKVSPPRLPISGCERVSPTKIHAQHSEIAELYFFGVLIAPITSPNSHLLVGTRFSLFDWPVGSNSWSELKLPSGAQITQIVEFKGQFIAMDYHRRIYSFELAPQLGLQEIITEWSPHSIRTPYQTSWLVVCGDMLLMFITVDHWSRRIKDGGILKKVCTLHLDMSSKPAKWVVKKKLGSWAVFAGCDTKNMPLSNMNPERWGGRSNSLYYAESSPPWRVHELDSAHGPWDASMRQCVIYWGHYMKPLWVYPSMLYSDGASDHRVERQLLLSFCNLDRSG</sequence>
<dbReference type="PANTHER" id="PTHR33800">
    <property type="entry name" value="OS06G0113600 PROTEIN"/>
    <property type="match status" value="1"/>
</dbReference>
<accession>A0A9R0SUW4</accession>
<dbReference type="Pfam" id="PF03478">
    <property type="entry name" value="Beta-prop_KIB1-4"/>
    <property type="match status" value="1"/>
</dbReference>
<dbReference type="EMBL" id="LT934117">
    <property type="protein sequence ID" value="VAH99402.1"/>
    <property type="molecule type" value="Genomic_DNA"/>
</dbReference>